<accession>A0A9Q3GE85</accession>
<evidence type="ECO:0000313" key="1">
    <source>
        <dbReference type="EMBL" id="MBW0463017.1"/>
    </source>
</evidence>
<comment type="caution">
    <text evidence="1">The sequence shown here is derived from an EMBL/GenBank/DDBJ whole genome shotgun (WGS) entry which is preliminary data.</text>
</comment>
<keyword evidence="2" id="KW-1185">Reference proteome</keyword>
<sequence length="874" mass="101304">MILVSVSNHTTHLFDILSTVLTSIKSKIIISTLKSTPFVLLIIYDDDDHSRHMNFLYNVGNDVFKDHCHLLLKILYNLFQSLMPHLDEGTRGRIASFYPGVESSGVPECPTSSCNHPVWKLCTALETQHGIWSSAVYEPSSASTSVPAQENGPEKSASGFRKRFRDLEALENNSANKKTKTARLQNIIHIPTPKSWPQQMRVGTGNFPREYEFFQTHDSTLSQNTVNPVLALLNNPEFSTREPLYFGNLRPHQEFGKDLGNAFSPSSEALHRTPFGDCLNVGLSEKPTAVHPSGNVAQSQILNKNLQIKSVASSEELRSESNIPNLDLTISNYRTRGYQKKDVRHFQDRHDILGFPFDASELRKQIELNTLEENQEIFMASLSKLYALGDSSNTPQKIEKMKGLLKSLWRLDLRILGLLGPVYNKEILTREREALWRLDPTFQRLNLLLLEYFRFSNDEKKWVVKFGRRPTEVVWKSELEEAQIILIFIMDYYKTKSEQKWDFFFGNEDRFLGFLGRFIKSFEQYQVSQLSRNIEQRLGAMTAFPWEEPFKYPLHTTPVQFQSSFSPYLREWFKENGYGCLKNKLQRFSDEARTEREMSLLLPITYEPYIYKFLQEFNVRNNDKISTEVLELITRNVSKLSIQLAKYSKKSTEEAVATSQKASLKGEFPEKIQALFMRMFKFNQAFLFYFANQRNARLVETGQILLQHWLGQTLPNVLASKAVKSLVLKSVLKYLRPDLFNDEKLEAKENIEASQELLPDEGDNQATNLALIFLETYYKEANFHKWNILFGVRGGPSRFTQYLVFSILRYKWGNFNTQKKIAEVGVLPWEEKWRQEIAPKFWTNLVKFMSKVYLSLQSESDSPITRIKIQNKLF</sequence>
<evidence type="ECO:0000313" key="2">
    <source>
        <dbReference type="Proteomes" id="UP000765509"/>
    </source>
</evidence>
<gene>
    <name evidence="1" type="ORF">O181_002732</name>
</gene>
<dbReference type="AlphaFoldDB" id="A0A9Q3GE85"/>
<proteinExistence type="predicted"/>
<organism evidence="1 2">
    <name type="scientific">Austropuccinia psidii MF-1</name>
    <dbReference type="NCBI Taxonomy" id="1389203"/>
    <lineage>
        <taxon>Eukaryota</taxon>
        <taxon>Fungi</taxon>
        <taxon>Dikarya</taxon>
        <taxon>Basidiomycota</taxon>
        <taxon>Pucciniomycotina</taxon>
        <taxon>Pucciniomycetes</taxon>
        <taxon>Pucciniales</taxon>
        <taxon>Sphaerophragmiaceae</taxon>
        <taxon>Austropuccinia</taxon>
    </lineage>
</organism>
<protein>
    <submittedName>
        <fullName evidence="1">Uncharacterized protein</fullName>
    </submittedName>
</protein>
<dbReference type="EMBL" id="AVOT02000469">
    <property type="protein sequence ID" value="MBW0463017.1"/>
    <property type="molecule type" value="Genomic_DNA"/>
</dbReference>
<reference evidence="1" key="1">
    <citation type="submission" date="2021-03" db="EMBL/GenBank/DDBJ databases">
        <title>Draft genome sequence of rust myrtle Austropuccinia psidii MF-1, a brazilian biotype.</title>
        <authorList>
            <person name="Quecine M.C."/>
            <person name="Pachon D.M.R."/>
            <person name="Bonatelli M.L."/>
            <person name="Correr F.H."/>
            <person name="Franceschini L.M."/>
            <person name="Leite T.F."/>
            <person name="Margarido G.R.A."/>
            <person name="Almeida C.A."/>
            <person name="Ferrarezi J.A."/>
            <person name="Labate C.A."/>
        </authorList>
    </citation>
    <scope>NUCLEOTIDE SEQUENCE</scope>
    <source>
        <strain evidence="1">MF-1</strain>
    </source>
</reference>
<dbReference type="Proteomes" id="UP000765509">
    <property type="component" value="Unassembled WGS sequence"/>
</dbReference>
<name>A0A9Q3GE85_9BASI</name>